<dbReference type="InterPro" id="IPR009781">
    <property type="entry name" value="DUF1345"/>
</dbReference>
<feature type="transmembrane region" description="Helical" evidence="1">
    <location>
        <begin position="12"/>
        <end position="31"/>
    </location>
</feature>
<keyword evidence="1" id="KW-0812">Transmembrane</keyword>
<reference evidence="2 3" key="1">
    <citation type="journal article" date="2010" name="Int. J. Syst. Evol. Microbiol.">
        <title>Reclassification of Herbaspirillum putei as a later heterotypic synonym of Herbaspirillum huttiense, with the description of H. huttiense subsp. huttiense subsp. nov. and H. huttiense subsp. putei subsp. nov., comb. nov., and description of Herbaspirillum aquaticum sp. nov.</title>
        <authorList>
            <person name="Dobritsa A.P."/>
            <person name="Reddy M.C."/>
            <person name="Samadpour M."/>
        </authorList>
    </citation>
    <scope>NUCLEOTIDE SEQUENCE [LARGE SCALE GENOMIC DNA]</scope>
    <source>
        <strain evidence="2 3">IEH 4430</strain>
    </source>
</reference>
<dbReference type="AlphaFoldDB" id="A0A225SW32"/>
<sequence length="219" mass="23632">MSVARHIVQVHPRLLIGIGIGTAASVLIPASTWIGRSLIGWNAGLWFYLLSLWVMMLRADAKAVKRLAETEDESAHVVLVMVCVAAIASLLAILLELGGSSHHDEGGRLLRYAFTASTVFGSWALIGTIFTLHYARLFYADDDDPDALPLRFPDGIRNPGYWDFLYFSFTISVAVQTSDVGVASRAVRKSVLAHSLICFVFNAAIIGLSINIAAGLAGS</sequence>
<feature type="transmembrane region" description="Helical" evidence="1">
    <location>
        <begin position="109"/>
        <end position="135"/>
    </location>
</feature>
<keyword evidence="3" id="KW-1185">Reference proteome</keyword>
<evidence type="ECO:0000256" key="1">
    <source>
        <dbReference type="SAM" id="Phobius"/>
    </source>
</evidence>
<organism evidence="2 3">
    <name type="scientific">Herbaspirillum aquaticum</name>
    <dbReference type="NCBI Taxonomy" id="568783"/>
    <lineage>
        <taxon>Bacteria</taxon>
        <taxon>Pseudomonadati</taxon>
        <taxon>Pseudomonadota</taxon>
        <taxon>Betaproteobacteria</taxon>
        <taxon>Burkholderiales</taxon>
        <taxon>Oxalobacteraceae</taxon>
        <taxon>Herbaspirillum</taxon>
    </lineage>
</organism>
<dbReference type="Pfam" id="PF07077">
    <property type="entry name" value="DUF1345"/>
    <property type="match status" value="1"/>
</dbReference>
<feature type="transmembrane region" description="Helical" evidence="1">
    <location>
        <begin position="196"/>
        <end position="217"/>
    </location>
</feature>
<proteinExistence type="predicted"/>
<keyword evidence="1" id="KW-0472">Membrane</keyword>
<dbReference type="RefSeq" id="WP_088754859.1">
    <property type="nucleotide sequence ID" value="NZ_JARJFG010000003.1"/>
</dbReference>
<gene>
    <name evidence="2" type="ORF">CEJ45_09285</name>
</gene>
<feature type="transmembrane region" description="Helical" evidence="1">
    <location>
        <begin position="76"/>
        <end position="97"/>
    </location>
</feature>
<dbReference type="Proteomes" id="UP000214747">
    <property type="component" value="Unassembled WGS sequence"/>
</dbReference>
<evidence type="ECO:0008006" key="4">
    <source>
        <dbReference type="Google" id="ProtNLM"/>
    </source>
</evidence>
<evidence type="ECO:0000313" key="2">
    <source>
        <dbReference type="EMBL" id="OWY34941.1"/>
    </source>
</evidence>
<protein>
    <recommendedName>
        <fullName evidence="4">DUF1345 domain-containing protein</fullName>
    </recommendedName>
</protein>
<feature type="transmembrane region" description="Helical" evidence="1">
    <location>
        <begin position="38"/>
        <end position="56"/>
    </location>
</feature>
<comment type="caution">
    <text evidence="2">The sequence shown here is derived from an EMBL/GenBank/DDBJ whole genome shotgun (WGS) entry which is preliminary data.</text>
</comment>
<keyword evidence="1" id="KW-1133">Transmembrane helix</keyword>
<evidence type="ECO:0000313" key="3">
    <source>
        <dbReference type="Proteomes" id="UP000214747"/>
    </source>
</evidence>
<accession>A0A225SW32</accession>
<dbReference type="EMBL" id="NJGV01000007">
    <property type="protein sequence ID" value="OWY34941.1"/>
    <property type="molecule type" value="Genomic_DNA"/>
</dbReference>
<name>A0A225SW32_9BURK</name>